<evidence type="ECO:0000256" key="8">
    <source>
        <dbReference type="SAM" id="Coils"/>
    </source>
</evidence>
<evidence type="ECO:0000256" key="7">
    <source>
        <dbReference type="ARBA" id="ARBA00047942"/>
    </source>
</evidence>
<dbReference type="EMBL" id="JAAJBJ010000002">
    <property type="protein sequence ID" value="NGG36116.1"/>
    <property type="molecule type" value="Genomic_DNA"/>
</dbReference>
<dbReference type="GO" id="GO:0009007">
    <property type="term" value="F:site-specific DNA-methyltransferase (adenine-specific) activity"/>
    <property type="evidence" value="ECO:0007669"/>
    <property type="project" value="UniProtKB-EC"/>
</dbReference>
<keyword evidence="6" id="KW-0680">Restriction system</keyword>
<dbReference type="SUPFAM" id="SSF53335">
    <property type="entry name" value="S-adenosyl-L-methionine-dependent methyltransferases"/>
    <property type="match status" value="1"/>
</dbReference>
<dbReference type="InterPro" id="IPR029063">
    <property type="entry name" value="SAM-dependent_MTases_sf"/>
</dbReference>
<dbReference type="Proteomes" id="UP000488776">
    <property type="component" value="Unassembled WGS sequence"/>
</dbReference>
<feature type="domain" description="N6 adenine-specific DNA methyltransferase N-terminal" evidence="10">
    <location>
        <begin position="9"/>
        <end position="164"/>
    </location>
</feature>
<keyword evidence="4 11" id="KW-0808">Transferase</keyword>
<evidence type="ECO:0000256" key="5">
    <source>
        <dbReference type="ARBA" id="ARBA00022691"/>
    </source>
</evidence>
<dbReference type="PANTHER" id="PTHR42933">
    <property type="entry name" value="SLR6095 PROTEIN"/>
    <property type="match status" value="1"/>
</dbReference>
<evidence type="ECO:0000313" key="12">
    <source>
        <dbReference type="Proteomes" id="UP000488776"/>
    </source>
</evidence>
<evidence type="ECO:0000256" key="3">
    <source>
        <dbReference type="ARBA" id="ARBA00022603"/>
    </source>
</evidence>
<keyword evidence="5" id="KW-0949">S-adenosyl-L-methionine</keyword>
<dbReference type="Pfam" id="PF12161">
    <property type="entry name" value="HsdM_N"/>
    <property type="match status" value="1"/>
</dbReference>
<protein>
    <recommendedName>
        <fullName evidence="2">site-specific DNA-methyltransferase (adenine-specific)</fullName>
        <ecNumber evidence="2">2.1.1.72</ecNumber>
    </recommendedName>
</protein>
<feature type="coiled-coil region" evidence="8">
    <location>
        <begin position="668"/>
        <end position="702"/>
    </location>
</feature>
<evidence type="ECO:0000259" key="9">
    <source>
        <dbReference type="Pfam" id="PF02384"/>
    </source>
</evidence>
<comment type="similarity">
    <text evidence="1">Belongs to the N(4)/N(6)-methyltransferase family.</text>
</comment>
<proteinExistence type="inferred from homology"/>
<dbReference type="Gene3D" id="1.20.1260.30">
    <property type="match status" value="1"/>
</dbReference>
<dbReference type="Pfam" id="PF02384">
    <property type="entry name" value="N6_Mtase"/>
    <property type="match status" value="1"/>
</dbReference>
<dbReference type="GO" id="GO:0003677">
    <property type="term" value="F:DNA binding"/>
    <property type="evidence" value="ECO:0007669"/>
    <property type="project" value="InterPro"/>
</dbReference>
<dbReference type="Gene3D" id="3.40.50.150">
    <property type="entry name" value="Vaccinia Virus protein VP39"/>
    <property type="match status" value="1"/>
</dbReference>
<dbReference type="PANTHER" id="PTHR42933:SF1">
    <property type="entry name" value="SITE-SPECIFIC DNA-METHYLTRANSFERASE (ADENINE-SPECIFIC)"/>
    <property type="match status" value="1"/>
</dbReference>
<dbReference type="GO" id="GO:0009307">
    <property type="term" value="P:DNA restriction-modification system"/>
    <property type="evidence" value="ECO:0007669"/>
    <property type="project" value="UniProtKB-KW"/>
</dbReference>
<evidence type="ECO:0000256" key="2">
    <source>
        <dbReference type="ARBA" id="ARBA00011900"/>
    </source>
</evidence>
<accession>A0AB36BZ95</accession>
<sequence length="876" mass="97814">MSANTSRKLAQQIWSIANDLRGNMDASKFKDYILGVIFYRYLSTHTEKYMNDVLKNDGITYREALSSPDVDPEFAKETRDWALENLGYVIEPDMLFDSLVEQIRNKTFTIETFEKAVNQLTGSTIGRKSQLAFENLFDAMDLRDTNLGKEVSDRTDLISKVILKIHDTPLASASEAGDVLGTAYMYLIGLFQSNAGKKGGEFFTPTPVSTLLAQLTTIGLTEVTNVSDGCAGSGSLLLEVARHLRHGKVSHYYAQEKISATFNLLRMNLIMHGIDYQRFTVFNDDTLIHDNFYENGKPVLFDIQVENPPYSAQNTASDEAYLDDPRYRAAGCLAPSTKADLAFVESIVYHMADDGRAAILLPHGALFRGGTELEIRKYLIERLNVIDAVIGLPANMFHGTGIPVCVLLLKKNRNGHSGNILFVDAAGCFVKEGKNNTLRACDIKRIVDCVRNRADIPHFSRKVALPEIQENDYNLNIPRYVEAPDTAEPWDVYSLIAGGLPVAEVDALQPYFTAFPGLKEELFERQGHTYGLRGDVQRIVWDNEAVKSYIADYDATVASLRNSTTHTLIDDMDSINADTEDGLVEELFTALDGVPFIDRYDAYQYLNDAWQDILPDSDVIRDEGISAVRAYVSNKVLKKKQKSKELIEVPDGWTGRIIPFELVQETYLAEELKELKELNASCEAVQTELDEALEALTDEDKQFEFDGNGIWDTDENKGEDKLNVKGLNAVVKGLKRSYGRLDGFDEDSTEYRIVTLHQARALLSTAKRNRTKALKLIEPKTMSVMDGLSDDECVGLLERKWIDPYINGIALLARNAVDGLVRKVESLQDKYAVTGMEEANEISALEAELSNALGKLHGSETDETGCALWADFLRGE</sequence>
<keyword evidence="8" id="KW-0175">Coiled coil</keyword>
<dbReference type="GO" id="GO:0032259">
    <property type="term" value="P:methylation"/>
    <property type="evidence" value="ECO:0007669"/>
    <property type="project" value="UniProtKB-KW"/>
</dbReference>
<evidence type="ECO:0000256" key="1">
    <source>
        <dbReference type="ARBA" id="ARBA00006594"/>
    </source>
</evidence>
<evidence type="ECO:0000256" key="4">
    <source>
        <dbReference type="ARBA" id="ARBA00022679"/>
    </source>
</evidence>
<dbReference type="InterPro" id="IPR022749">
    <property type="entry name" value="D12N6_MeTrfase_N"/>
</dbReference>
<name>A0AB36BZ95_BIFBI</name>
<evidence type="ECO:0000313" key="11">
    <source>
        <dbReference type="EMBL" id="NGG36116.1"/>
    </source>
</evidence>
<evidence type="ECO:0000259" key="10">
    <source>
        <dbReference type="Pfam" id="PF12161"/>
    </source>
</evidence>
<evidence type="ECO:0000256" key="6">
    <source>
        <dbReference type="ARBA" id="ARBA00022747"/>
    </source>
</evidence>
<dbReference type="GO" id="GO:0008170">
    <property type="term" value="F:N-methyltransferase activity"/>
    <property type="evidence" value="ECO:0007669"/>
    <property type="project" value="InterPro"/>
</dbReference>
<comment type="catalytic activity">
    <reaction evidence="7">
        <text>a 2'-deoxyadenosine in DNA + S-adenosyl-L-methionine = an N(6)-methyl-2'-deoxyadenosine in DNA + S-adenosyl-L-homocysteine + H(+)</text>
        <dbReference type="Rhea" id="RHEA:15197"/>
        <dbReference type="Rhea" id="RHEA-COMP:12418"/>
        <dbReference type="Rhea" id="RHEA-COMP:12419"/>
        <dbReference type="ChEBI" id="CHEBI:15378"/>
        <dbReference type="ChEBI" id="CHEBI:57856"/>
        <dbReference type="ChEBI" id="CHEBI:59789"/>
        <dbReference type="ChEBI" id="CHEBI:90615"/>
        <dbReference type="ChEBI" id="CHEBI:90616"/>
        <dbReference type="EC" id="2.1.1.72"/>
    </reaction>
</comment>
<organism evidence="11 12">
    <name type="scientific">Bifidobacterium bifidum</name>
    <dbReference type="NCBI Taxonomy" id="1681"/>
    <lineage>
        <taxon>Bacteria</taxon>
        <taxon>Bacillati</taxon>
        <taxon>Actinomycetota</taxon>
        <taxon>Actinomycetes</taxon>
        <taxon>Bifidobacteriales</taxon>
        <taxon>Bifidobacteriaceae</taxon>
        <taxon>Bifidobacterium</taxon>
    </lineage>
</organism>
<dbReference type="PRINTS" id="PR00507">
    <property type="entry name" value="N12N6MTFRASE"/>
</dbReference>
<gene>
    <name evidence="11" type="ORF">G5T23_03490</name>
</gene>
<comment type="caution">
    <text evidence="11">The sequence shown here is derived from an EMBL/GenBank/DDBJ whole genome shotgun (WGS) entry which is preliminary data.</text>
</comment>
<dbReference type="NCBIfam" id="TIGR00497">
    <property type="entry name" value="hsdM"/>
    <property type="match status" value="1"/>
</dbReference>
<dbReference type="EC" id="2.1.1.72" evidence="2"/>
<dbReference type="RefSeq" id="WP_163113029.1">
    <property type="nucleotide sequence ID" value="NZ_JAAJBJ010000002.1"/>
</dbReference>
<reference evidence="11 12" key="1">
    <citation type="submission" date="2020-02" db="EMBL/GenBank/DDBJ databases">
        <title>Antibiotic susceptibility profiles of lactic acid bacteria isolated from the human vagina and genetic basis of atypical resistances.</title>
        <authorList>
            <person name="Sirichoat A."/>
            <person name="Florez A.B."/>
            <person name="Vazquez L."/>
            <person name="Buppasiri P."/>
            <person name="Panya M."/>
            <person name="Lulitanond V."/>
            <person name="Mayo B."/>
        </authorList>
    </citation>
    <scope>NUCLEOTIDE SEQUENCE [LARGE SCALE GENOMIC DNA]</scope>
    <source>
        <strain evidence="11 12">VA07-1AN</strain>
    </source>
</reference>
<dbReference type="AlphaFoldDB" id="A0AB36BZ95"/>
<dbReference type="InterPro" id="IPR051537">
    <property type="entry name" value="DNA_Adenine_Mtase"/>
</dbReference>
<dbReference type="InterPro" id="IPR038333">
    <property type="entry name" value="T1MK-like_N_sf"/>
</dbReference>
<dbReference type="InterPro" id="IPR004546">
    <property type="entry name" value="Restrct_endonuc_T1M"/>
</dbReference>
<keyword evidence="3 11" id="KW-0489">Methyltransferase</keyword>
<feature type="domain" description="DNA methylase adenine-specific" evidence="9">
    <location>
        <begin position="177"/>
        <end position="487"/>
    </location>
</feature>
<dbReference type="InterPro" id="IPR003356">
    <property type="entry name" value="DNA_methylase_A-5"/>
</dbReference>